<sequence>MVELKEVWILDFPSQLLKYSILSGDSWVHRAIQTFKKGNDWLLKPSVADVVIALARQSLTASNPRRASVEGVRFKPPAIETKRSCEGMALQNNEIRIEPYEHGLWKGEKVVLGRARRAAGRRRQLLNPFRFRSRARAPTSGLDS</sequence>
<organism evidence="1 2">
    <name type="scientific">Eumeta variegata</name>
    <name type="common">Bagworm moth</name>
    <name type="synonym">Eumeta japonica</name>
    <dbReference type="NCBI Taxonomy" id="151549"/>
    <lineage>
        <taxon>Eukaryota</taxon>
        <taxon>Metazoa</taxon>
        <taxon>Ecdysozoa</taxon>
        <taxon>Arthropoda</taxon>
        <taxon>Hexapoda</taxon>
        <taxon>Insecta</taxon>
        <taxon>Pterygota</taxon>
        <taxon>Neoptera</taxon>
        <taxon>Endopterygota</taxon>
        <taxon>Lepidoptera</taxon>
        <taxon>Glossata</taxon>
        <taxon>Ditrysia</taxon>
        <taxon>Tineoidea</taxon>
        <taxon>Psychidae</taxon>
        <taxon>Oiketicinae</taxon>
        <taxon>Eumeta</taxon>
    </lineage>
</organism>
<dbReference type="EMBL" id="BGZK01000135">
    <property type="protein sequence ID" value="GBP22049.1"/>
    <property type="molecule type" value="Genomic_DNA"/>
</dbReference>
<comment type="caution">
    <text evidence="1">The sequence shown here is derived from an EMBL/GenBank/DDBJ whole genome shotgun (WGS) entry which is preliminary data.</text>
</comment>
<dbReference type="Proteomes" id="UP000299102">
    <property type="component" value="Unassembled WGS sequence"/>
</dbReference>
<reference evidence="1 2" key="1">
    <citation type="journal article" date="2019" name="Commun. Biol.">
        <title>The bagworm genome reveals a unique fibroin gene that provides high tensile strength.</title>
        <authorList>
            <person name="Kono N."/>
            <person name="Nakamura H."/>
            <person name="Ohtoshi R."/>
            <person name="Tomita M."/>
            <person name="Numata K."/>
            <person name="Arakawa K."/>
        </authorList>
    </citation>
    <scope>NUCLEOTIDE SEQUENCE [LARGE SCALE GENOMIC DNA]</scope>
</reference>
<gene>
    <name evidence="1" type="ORF">EVAR_18690_1</name>
</gene>
<evidence type="ECO:0000313" key="1">
    <source>
        <dbReference type="EMBL" id="GBP22049.1"/>
    </source>
</evidence>
<protein>
    <submittedName>
        <fullName evidence="1">Uncharacterized protein</fullName>
    </submittedName>
</protein>
<name>A0A4C1U6V4_EUMVA</name>
<proteinExistence type="predicted"/>
<accession>A0A4C1U6V4</accession>
<keyword evidence="2" id="KW-1185">Reference proteome</keyword>
<evidence type="ECO:0000313" key="2">
    <source>
        <dbReference type="Proteomes" id="UP000299102"/>
    </source>
</evidence>
<dbReference type="AlphaFoldDB" id="A0A4C1U6V4"/>